<dbReference type="AlphaFoldDB" id="A0A2R6AFK9"/>
<dbReference type="InterPro" id="IPR045851">
    <property type="entry name" value="AMP-bd_C_sf"/>
</dbReference>
<feature type="domain" description="AMP-dependent synthetase/ligase" evidence="2">
    <location>
        <begin position="8"/>
        <end position="377"/>
    </location>
</feature>
<proteinExistence type="predicted"/>
<keyword evidence="1" id="KW-1133">Transmembrane helix</keyword>
<dbReference type="Pfam" id="PF00501">
    <property type="entry name" value="AMP-binding"/>
    <property type="match status" value="1"/>
</dbReference>
<comment type="caution">
    <text evidence="4">The sequence shown here is derived from an EMBL/GenBank/DDBJ whole genome shotgun (WGS) entry which is preliminary data.</text>
</comment>
<evidence type="ECO:0008006" key="6">
    <source>
        <dbReference type="Google" id="ProtNLM"/>
    </source>
</evidence>
<dbReference type="Pfam" id="PF13193">
    <property type="entry name" value="AMP-binding_C"/>
    <property type="match status" value="1"/>
</dbReference>
<dbReference type="Gene3D" id="3.30.300.30">
    <property type="match status" value="1"/>
</dbReference>
<evidence type="ECO:0000259" key="3">
    <source>
        <dbReference type="Pfam" id="PF13193"/>
    </source>
</evidence>
<feature type="domain" description="AMP-binding enzyme C-terminal" evidence="3">
    <location>
        <begin position="426"/>
        <end position="504"/>
    </location>
</feature>
<protein>
    <recommendedName>
        <fullName evidence="6">Long-chain fatty acid--CoA ligase</fullName>
    </recommendedName>
</protein>
<sequence>MITQVEVFENAVTQGRDLPALKYFDRSISYAELEALVNGVAAQLSAFVDFGDTVALCTQNIPQFVIAEYATWKLGGVVVPLSPALRERELSRQIEHCKPKVVVAQAENAGVFERMQNARFELIKTDANTFFRIPQNLASKWGTTSVKEELYLKGKKSFCAERYDSEQPALIVYTSGTTGVPKGALIKHKNLYAGSWIYKEWFRFSRDDCVLAVAPFFHITGLVFHIATPILSCSSLFMMNRFDADAVLEAIEKHKTTVTMLTATAYTAMLNSPDFEKRDLSSMRLWSSGGMPVSRALEERWRSKTGKWIHVAWGLTETTSPATLWPYPYDDKLPYDEQTRCVSTGKAVYFTRVEVLNKEGELGELVVQGPQVIERYYNNEQETAKSIVHGWLHTGDLGKIVDGWVFVVDRLKDIINVSGFKVWPREVEEVLYENEEVEEVVVSSKPDEYSGERVVAYVKLKKGCEPSEALALKLVEECRKKLAPYKVPKELSFVEEIPKTESGKILRLKK</sequence>
<name>A0A2R6AFK9_9ARCH</name>
<dbReference type="PANTHER" id="PTHR43767:SF1">
    <property type="entry name" value="NONRIBOSOMAL PEPTIDE SYNTHASE PES1 (EUROFUNG)-RELATED"/>
    <property type="match status" value="1"/>
</dbReference>
<dbReference type="Gene3D" id="3.40.50.12780">
    <property type="entry name" value="N-terminal domain of ligase-like"/>
    <property type="match status" value="1"/>
</dbReference>
<feature type="transmembrane region" description="Helical" evidence="1">
    <location>
        <begin position="209"/>
        <end position="231"/>
    </location>
</feature>
<dbReference type="PANTHER" id="PTHR43767">
    <property type="entry name" value="LONG-CHAIN-FATTY-ACID--COA LIGASE"/>
    <property type="match status" value="1"/>
</dbReference>
<accession>A0A2R6AFK9</accession>
<evidence type="ECO:0000313" key="5">
    <source>
        <dbReference type="Proteomes" id="UP000240569"/>
    </source>
</evidence>
<evidence type="ECO:0000259" key="2">
    <source>
        <dbReference type="Pfam" id="PF00501"/>
    </source>
</evidence>
<dbReference type="GO" id="GO:0016878">
    <property type="term" value="F:acid-thiol ligase activity"/>
    <property type="evidence" value="ECO:0007669"/>
    <property type="project" value="UniProtKB-ARBA"/>
</dbReference>
<dbReference type="InterPro" id="IPR000873">
    <property type="entry name" value="AMP-dep_synth/lig_dom"/>
</dbReference>
<organism evidence="4 5">
    <name type="scientific">Candidatus Marsarchaeota G1 archaeon BE_D</name>
    <dbReference type="NCBI Taxonomy" id="1978156"/>
    <lineage>
        <taxon>Archaea</taxon>
        <taxon>Candidatus Marsarchaeota</taxon>
        <taxon>Candidatus Marsarchaeota group 1</taxon>
    </lineage>
</organism>
<keyword evidence="1" id="KW-0472">Membrane</keyword>
<dbReference type="SUPFAM" id="SSF56801">
    <property type="entry name" value="Acetyl-CoA synthetase-like"/>
    <property type="match status" value="1"/>
</dbReference>
<dbReference type="Proteomes" id="UP000240569">
    <property type="component" value="Unassembled WGS sequence"/>
</dbReference>
<dbReference type="InterPro" id="IPR050237">
    <property type="entry name" value="ATP-dep_AMP-bd_enzyme"/>
</dbReference>
<reference evidence="4 5" key="1">
    <citation type="submission" date="2017-04" db="EMBL/GenBank/DDBJ databases">
        <title>Novel microbial lineages endemic to geothermal iron-oxide mats fill important gaps in the evolutionary history of Archaea.</title>
        <authorList>
            <person name="Jay Z.J."/>
            <person name="Beam J.P."/>
            <person name="Dlakic M."/>
            <person name="Rusch D.B."/>
            <person name="Kozubal M.A."/>
            <person name="Inskeep W.P."/>
        </authorList>
    </citation>
    <scope>NUCLEOTIDE SEQUENCE [LARGE SCALE GENOMIC DNA]</scope>
    <source>
        <strain evidence="4">BE_D</strain>
    </source>
</reference>
<dbReference type="EMBL" id="NEXD01000042">
    <property type="protein sequence ID" value="PSN85172.1"/>
    <property type="molecule type" value="Genomic_DNA"/>
</dbReference>
<evidence type="ECO:0000256" key="1">
    <source>
        <dbReference type="SAM" id="Phobius"/>
    </source>
</evidence>
<gene>
    <name evidence="4" type="ORF">B9Q02_07365</name>
</gene>
<evidence type="ECO:0000313" key="4">
    <source>
        <dbReference type="EMBL" id="PSN85172.1"/>
    </source>
</evidence>
<dbReference type="InterPro" id="IPR042099">
    <property type="entry name" value="ANL_N_sf"/>
</dbReference>
<dbReference type="InterPro" id="IPR020845">
    <property type="entry name" value="AMP-binding_CS"/>
</dbReference>
<dbReference type="PROSITE" id="PS00455">
    <property type="entry name" value="AMP_BINDING"/>
    <property type="match status" value="1"/>
</dbReference>
<dbReference type="InterPro" id="IPR025110">
    <property type="entry name" value="AMP-bd_C"/>
</dbReference>
<keyword evidence="1" id="KW-0812">Transmembrane</keyword>